<dbReference type="RefSeq" id="WP_118888806.1">
    <property type="nucleotide sequence ID" value="NZ_JAMAWL010000018.1"/>
</dbReference>
<reference evidence="2 3" key="1">
    <citation type="journal article" date="2007" name="Int. J. Syst. Evol. Microbiol.">
        <title>Oceanobacillus profundus sp. nov., isolated from a deep-sea sediment core.</title>
        <authorList>
            <person name="Kim Y.G."/>
            <person name="Choi D.H."/>
            <person name="Hyun S."/>
            <person name="Cho B.C."/>
        </authorList>
    </citation>
    <scope>NUCLEOTIDE SEQUENCE [LARGE SCALE GENOMIC DNA]</scope>
    <source>
        <strain evidence="2 3">DSM 18246</strain>
    </source>
</reference>
<organism evidence="2 3">
    <name type="scientific">Oceanobacillus profundus</name>
    <dbReference type="NCBI Taxonomy" id="372463"/>
    <lineage>
        <taxon>Bacteria</taxon>
        <taxon>Bacillati</taxon>
        <taxon>Bacillota</taxon>
        <taxon>Bacilli</taxon>
        <taxon>Bacillales</taxon>
        <taxon>Bacillaceae</taxon>
        <taxon>Oceanobacillus</taxon>
    </lineage>
</organism>
<evidence type="ECO:0000259" key="1">
    <source>
        <dbReference type="PROSITE" id="PS51819"/>
    </source>
</evidence>
<accession>A0A417YMI1</accession>
<dbReference type="PROSITE" id="PS51819">
    <property type="entry name" value="VOC"/>
    <property type="match status" value="1"/>
</dbReference>
<dbReference type="EMBL" id="QWEH01000002">
    <property type="protein sequence ID" value="RHW34582.1"/>
    <property type="molecule type" value="Genomic_DNA"/>
</dbReference>
<dbReference type="Gene3D" id="3.30.720.110">
    <property type="match status" value="1"/>
</dbReference>
<dbReference type="Pfam" id="PF00903">
    <property type="entry name" value="Glyoxalase"/>
    <property type="match status" value="1"/>
</dbReference>
<keyword evidence="2" id="KW-0223">Dioxygenase</keyword>
<keyword evidence="3" id="KW-1185">Reference proteome</keyword>
<dbReference type="SUPFAM" id="SSF54593">
    <property type="entry name" value="Glyoxalase/Bleomycin resistance protein/Dihydroxybiphenyl dioxygenase"/>
    <property type="match status" value="1"/>
</dbReference>
<feature type="domain" description="VOC" evidence="1">
    <location>
        <begin position="2"/>
        <end position="123"/>
    </location>
</feature>
<name>A0A417YMI1_9BACI</name>
<comment type="caution">
    <text evidence="2">The sequence shown here is derived from an EMBL/GenBank/DDBJ whole genome shotgun (WGS) entry which is preliminary data.</text>
</comment>
<keyword evidence="2" id="KW-0560">Oxidoreductase</keyword>
<evidence type="ECO:0000313" key="3">
    <source>
        <dbReference type="Proteomes" id="UP000285456"/>
    </source>
</evidence>
<dbReference type="AlphaFoldDB" id="A0A417YMI1"/>
<gene>
    <name evidence="2" type="ORF">D1B32_05330</name>
</gene>
<dbReference type="GO" id="GO:0051213">
    <property type="term" value="F:dioxygenase activity"/>
    <property type="evidence" value="ECO:0007669"/>
    <property type="project" value="UniProtKB-KW"/>
</dbReference>
<proteinExistence type="predicted"/>
<dbReference type="InterPro" id="IPR037523">
    <property type="entry name" value="VOC_core"/>
</dbReference>
<dbReference type="Gene3D" id="3.30.720.120">
    <property type="match status" value="1"/>
</dbReference>
<dbReference type="OrthoDB" id="66829at2"/>
<dbReference type="Proteomes" id="UP000285456">
    <property type="component" value="Unassembled WGS sequence"/>
</dbReference>
<protein>
    <submittedName>
        <fullName evidence="2">Glyoxalase/bleomycin resistance/extradiol dioxygenase family protein</fullName>
    </submittedName>
</protein>
<dbReference type="InterPro" id="IPR004360">
    <property type="entry name" value="Glyas_Fos-R_dOase_dom"/>
</dbReference>
<evidence type="ECO:0000313" key="2">
    <source>
        <dbReference type="EMBL" id="RHW34582.1"/>
    </source>
</evidence>
<sequence>MRLSSFYPVLMTQKVKETSAFYQQYFGFSSVFEADWYMSLKQEETGDELAILQSTHETVPSSFGNSVQGLILNFEVENVDEVYQQLIKEEQLPLHLDLRNEAFGQRHFITSDPNGVLIDVITVITADQSFQDHYLEEVRE</sequence>
<dbReference type="InterPro" id="IPR029068">
    <property type="entry name" value="Glyas_Bleomycin-R_OHBP_Dase"/>
</dbReference>